<evidence type="ECO:0000313" key="2">
    <source>
        <dbReference type="Proteomes" id="UP000309997"/>
    </source>
</evidence>
<name>A0ACC4AFM5_POPAL</name>
<organism evidence="1 2">
    <name type="scientific">Populus alba</name>
    <name type="common">White poplar</name>
    <dbReference type="NCBI Taxonomy" id="43335"/>
    <lineage>
        <taxon>Eukaryota</taxon>
        <taxon>Viridiplantae</taxon>
        <taxon>Streptophyta</taxon>
        <taxon>Embryophyta</taxon>
        <taxon>Tracheophyta</taxon>
        <taxon>Spermatophyta</taxon>
        <taxon>Magnoliopsida</taxon>
        <taxon>eudicotyledons</taxon>
        <taxon>Gunneridae</taxon>
        <taxon>Pentapetalae</taxon>
        <taxon>rosids</taxon>
        <taxon>fabids</taxon>
        <taxon>Malpighiales</taxon>
        <taxon>Salicaceae</taxon>
        <taxon>Saliceae</taxon>
        <taxon>Populus</taxon>
    </lineage>
</organism>
<gene>
    <name evidence="1" type="ORF">D5086_033014</name>
</gene>
<accession>A0ACC4AFM5</accession>
<evidence type="ECO:0000313" key="1">
    <source>
        <dbReference type="EMBL" id="KAL3564968.1"/>
    </source>
</evidence>
<protein>
    <submittedName>
        <fullName evidence="1">Uncharacterized protein</fullName>
    </submittedName>
</protein>
<comment type="caution">
    <text evidence="1">The sequence shown here is derived from an EMBL/GenBank/DDBJ whole genome shotgun (WGS) entry which is preliminary data.</text>
</comment>
<dbReference type="EMBL" id="RCHU02000019">
    <property type="protein sequence ID" value="KAL3564968.1"/>
    <property type="molecule type" value="Genomic_DNA"/>
</dbReference>
<proteinExistence type="predicted"/>
<keyword evidence="2" id="KW-1185">Reference proteome</keyword>
<dbReference type="Proteomes" id="UP000309997">
    <property type="component" value="Unassembled WGS sequence"/>
</dbReference>
<sequence>MTIQQYQDSGADQGAFYNVKESTQCRGSFCKLRRRNQPEQHIQSAANLQGTLDEPLTKTLRTKHLLLHFSSYCVKGSLKHDQQGNKRKA</sequence>
<reference evidence="1 2" key="1">
    <citation type="journal article" date="2024" name="Plant Biotechnol. J.">
        <title>Genome and CRISPR/Cas9 system of a widespread forest tree (Populus alba) in the world.</title>
        <authorList>
            <person name="Liu Y.J."/>
            <person name="Jiang P.F."/>
            <person name="Han X.M."/>
            <person name="Li X.Y."/>
            <person name="Wang H.M."/>
            <person name="Wang Y.J."/>
            <person name="Wang X.X."/>
            <person name="Zeng Q.Y."/>
        </authorList>
    </citation>
    <scope>NUCLEOTIDE SEQUENCE [LARGE SCALE GENOMIC DNA]</scope>
    <source>
        <strain evidence="2">cv. PAL-ZL1</strain>
    </source>
</reference>